<dbReference type="PANTHER" id="PTHR43798">
    <property type="entry name" value="MONOACYLGLYCEROL LIPASE"/>
    <property type="match status" value="1"/>
</dbReference>
<dbReference type="Pfam" id="PF00561">
    <property type="entry name" value="Abhydrolase_1"/>
    <property type="match status" value="1"/>
</dbReference>
<dbReference type="PRINTS" id="PR00111">
    <property type="entry name" value="ABHYDROLASE"/>
</dbReference>
<dbReference type="GO" id="GO:0016787">
    <property type="term" value="F:hydrolase activity"/>
    <property type="evidence" value="ECO:0007669"/>
    <property type="project" value="UniProtKB-KW"/>
</dbReference>
<dbReference type="InterPro" id="IPR050266">
    <property type="entry name" value="AB_hydrolase_sf"/>
</dbReference>
<dbReference type="Gene3D" id="3.40.50.1820">
    <property type="entry name" value="alpha/beta hydrolase"/>
    <property type="match status" value="1"/>
</dbReference>
<accession>A0ABW8CD00</accession>
<dbReference type="PANTHER" id="PTHR43798:SF31">
    <property type="entry name" value="AB HYDROLASE SUPERFAMILY PROTEIN YCLE"/>
    <property type="match status" value="1"/>
</dbReference>
<dbReference type="InterPro" id="IPR029058">
    <property type="entry name" value="AB_hydrolase_fold"/>
</dbReference>
<dbReference type="InterPro" id="IPR000073">
    <property type="entry name" value="AB_hydrolase_1"/>
</dbReference>
<evidence type="ECO:0000313" key="4">
    <source>
        <dbReference type="Proteomes" id="UP001614394"/>
    </source>
</evidence>
<sequence length="271" mass="29321">MTTTELIPVAGGGHIWAESAGDGPPLVLLHGSVHDSRLWNRVFPALAQHHTVVRYDARGHGRSTLPTAPFRYEDDLLAVLDRFGFQAAELVGLSMGGEVALDFTLQHPGRVRSLTLIAASVGGHEWPQSPAMDAYVAALRGSDACRIAEAELTLWASLGDRAPGFDVIEPMVRENAERRAAAENGHALDPDEDAVGRLDRIEAPTLVVVGDHDHPEIGVIARRLADGIPGARLTEVADADHYLPLRAPERLLELLLGSHVFVDRHRARSRG</sequence>
<evidence type="ECO:0000256" key="1">
    <source>
        <dbReference type="ARBA" id="ARBA00022801"/>
    </source>
</evidence>
<comment type="caution">
    <text evidence="3">The sequence shown here is derived from an EMBL/GenBank/DDBJ whole genome shotgun (WGS) entry which is preliminary data.</text>
</comment>
<keyword evidence="1 3" id="KW-0378">Hydrolase</keyword>
<organism evidence="3 4">
    <name type="scientific">Streptomyces fildesensis</name>
    <dbReference type="NCBI Taxonomy" id="375757"/>
    <lineage>
        <taxon>Bacteria</taxon>
        <taxon>Bacillati</taxon>
        <taxon>Actinomycetota</taxon>
        <taxon>Actinomycetes</taxon>
        <taxon>Kitasatosporales</taxon>
        <taxon>Streptomycetaceae</taxon>
        <taxon>Streptomyces</taxon>
    </lineage>
</organism>
<gene>
    <name evidence="3" type="ORF">ACIGXA_24590</name>
</gene>
<dbReference type="SUPFAM" id="SSF53474">
    <property type="entry name" value="alpha/beta-Hydrolases"/>
    <property type="match status" value="1"/>
</dbReference>
<feature type="domain" description="AB hydrolase-1" evidence="2">
    <location>
        <begin position="24"/>
        <end position="244"/>
    </location>
</feature>
<name>A0ABW8CD00_9ACTN</name>
<keyword evidence="4" id="KW-1185">Reference proteome</keyword>
<dbReference type="EMBL" id="JBITYG010000007">
    <property type="protein sequence ID" value="MFI9103707.1"/>
    <property type="molecule type" value="Genomic_DNA"/>
</dbReference>
<evidence type="ECO:0000259" key="2">
    <source>
        <dbReference type="Pfam" id="PF00561"/>
    </source>
</evidence>
<reference evidence="3 4" key="1">
    <citation type="submission" date="2024-10" db="EMBL/GenBank/DDBJ databases">
        <title>The Natural Products Discovery Center: Release of the First 8490 Sequenced Strains for Exploring Actinobacteria Biosynthetic Diversity.</title>
        <authorList>
            <person name="Kalkreuter E."/>
            <person name="Kautsar S.A."/>
            <person name="Yang D."/>
            <person name="Bader C.D."/>
            <person name="Teijaro C.N."/>
            <person name="Fluegel L."/>
            <person name="Davis C.M."/>
            <person name="Simpson J.R."/>
            <person name="Lauterbach L."/>
            <person name="Steele A.D."/>
            <person name="Gui C."/>
            <person name="Meng S."/>
            <person name="Li G."/>
            <person name="Viehrig K."/>
            <person name="Ye F."/>
            <person name="Su P."/>
            <person name="Kiefer A.F."/>
            <person name="Nichols A."/>
            <person name="Cepeda A.J."/>
            <person name="Yan W."/>
            <person name="Fan B."/>
            <person name="Jiang Y."/>
            <person name="Adhikari A."/>
            <person name="Zheng C.-J."/>
            <person name="Schuster L."/>
            <person name="Cowan T.M."/>
            <person name="Smanski M.J."/>
            <person name="Chevrette M.G."/>
            <person name="De Carvalho L.P.S."/>
            <person name="Shen B."/>
        </authorList>
    </citation>
    <scope>NUCLEOTIDE SEQUENCE [LARGE SCALE GENOMIC DNA]</scope>
    <source>
        <strain evidence="3 4">NPDC053399</strain>
    </source>
</reference>
<evidence type="ECO:0000313" key="3">
    <source>
        <dbReference type="EMBL" id="MFI9103707.1"/>
    </source>
</evidence>
<proteinExistence type="predicted"/>
<dbReference type="Proteomes" id="UP001614394">
    <property type="component" value="Unassembled WGS sequence"/>
</dbReference>
<dbReference type="RefSeq" id="WP_399653115.1">
    <property type="nucleotide sequence ID" value="NZ_JBITYG010000007.1"/>
</dbReference>
<protein>
    <submittedName>
        <fullName evidence="3">Alpha/beta fold hydrolase</fullName>
    </submittedName>
</protein>